<dbReference type="AlphaFoldDB" id="A0A9X1FVK6"/>
<gene>
    <name evidence="2" type="ORF">KX928_09785</name>
</gene>
<proteinExistence type="predicted"/>
<dbReference type="Proteomes" id="UP001138661">
    <property type="component" value="Unassembled WGS sequence"/>
</dbReference>
<evidence type="ECO:0000313" key="3">
    <source>
        <dbReference type="Proteomes" id="UP001138661"/>
    </source>
</evidence>
<comment type="caution">
    <text evidence="2">The sequence shown here is derived from an EMBL/GenBank/DDBJ whole genome shotgun (WGS) entry which is preliminary data.</text>
</comment>
<protein>
    <submittedName>
        <fullName evidence="2">Uncharacterized protein</fullName>
    </submittedName>
</protein>
<name>A0A9X1FVK6_9RHOB</name>
<evidence type="ECO:0000313" key="2">
    <source>
        <dbReference type="EMBL" id="MBW4708077.1"/>
    </source>
</evidence>
<accession>A0A9X1FVK6</accession>
<dbReference type="EMBL" id="JAHXDN010000002">
    <property type="protein sequence ID" value="MBW4708077.1"/>
    <property type="molecule type" value="Genomic_DNA"/>
</dbReference>
<evidence type="ECO:0000256" key="1">
    <source>
        <dbReference type="SAM" id="Phobius"/>
    </source>
</evidence>
<feature type="transmembrane region" description="Helical" evidence="1">
    <location>
        <begin position="37"/>
        <end position="55"/>
    </location>
</feature>
<reference evidence="2" key="1">
    <citation type="submission" date="2021-07" db="EMBL/GenBank/DDBJ databases">
        <title>Roseobacter insulae sp. nov., isolated from a tidal flat.</title>
        <authorList>
            <person name="Park S."/>
            <person name="Yoon J.-H."/>
        </authorList>
    </citation>
    <scope>NUCLEOTIDE SEQUENCE</scope>
    <source>
        <strain evidence="2">YSTF-M11</strain>
    </source>
</reference>
<feature type="transmembrane region" description="Helical" evidence="1">
    <location>
        <begin position="14"/>
        <end position="31"/>
    </location>
</feature>
<sequence length="136" mass="15475">MSETYEYRLPGRRASVWMTLAVVGLLLAVVASEVASWYIWLVWMPSMAMVLYLLLKNPISGLRLTNDMLLLSAWRNPQALLLQDIAKIRFIDWRDGSDMEVHLHSGEVIQAISSDIPPRSSFVRALHQRGIPVEIT</sequence>
<keyword evidence="3" id="KW-1185">Reference proteome</keyword>
<keyword evidence="1" id="KW-1133">Transmembrane helix</keyword>
<dbReference type="RefSeq" id="WP_219501510.1">
    <property type="nucleotide sequence ID" value="NZ_JAHXDN010000002.1"/>
</dbReference>
<keyword evidence="1" id="KW-0472">Membrane</keyword>
<organism evidence="2 3">
    <name type="scientific">Roseobacter insulae</name>
    <dbReference type="NCBI Taxonomy" id="2859783"/>
    <lineage>
        <taxon>Bacteria</taxon>
        <taxon>Pseudomonadati</taxon>
        <taxon>Pseudomonadota</taxon>
        <taxon>Alphaproteobacteria</taxon>
        <taxon>Rhodobacterales</taxon>
        <taxon>Roseobacteraceae</taxon>
        <taxon>Roseobacter</taxon>
    </lineage>
</organism>
<keyword evidence="1" id="KW-0812">Transmembrane</keyword>